<protein>
    <submittedName>
        <fullName evidence="1">Uncharacterized protein</fullName>
    </submittedName>
</protein>
<dbReference type="NCBIfam" id="NF045647">
    <property type="entry name" value="alr0857_fam"/>
    <property type="match status" value="1"/>
</dbReference>
<dbReference type="EMBL" id="JAQOSQ010000019">
    <property type="protein sequence ID" value="MDJ1184757.1"/>
    <property type="molecule type" value="Genomic_DNA"/>
</dbReference>
<name>A0ABT7BZX1_9CYAN</name>
<reference evidence="1 2" key="1">
    <citation type="submission" date="2023-01" db="EMBL/GenBank/DDBJ databases">
        <title>Novel diversity within Roseofilum (Cyanobacteria; Desertifilaceae) from marine benthic mats with descriptions of four novel species.</title>
        <authorList>
            <person name="Wang Y."/>
            <person name="Berthold D.E."/>
            <person name="Hu J."/>
            <person name="Lefler F.W."/>
            <person name="Laughinghouse H.D. IV."/>
        </authorList>
    </citation>
    <scope>NUCLEOTIDE SEQUENCE [LARGE SCALE GENOMIC DNA]</scope>
    <source>
        <strain evidence="1 2">BLCC-M143</strain>
    </source>
</reference>
<dbReference type="Proteomes" id="UP001232992">
    <property type="component" value="Unassembled WGS sequence"/>
</dbReference>
<dbReference type="RefSeq" id="WP_283759412.1">
    <property type="nucleotide sequence ID" value="NZ_JAQOSQ010000019.1"/>
</dbReference>
<comment type="caution">
    <text evidence="1">The sequence shown here is derived from an EMBL/GenBank/DDBJ whole genome shotgun (WGS) entry which is preliminary data.</text>
</comment>
<proteinExistence type="predicted"/>
<organism evidence="1 2">
    <name type="scientific">Roseofilum casamattae BLCC-M143</name>
    <dbReference type="NCBI Taxonomy" id="3022442"/>
    <lineage>
        <taxon>Bacteria</taxon>
        <taxon>Bacillati</taxon>
        <taxon>Cyanobacteriota</taxon>
        <taxon>Cyanophyceae</taxon>
        <taxon>Desertifilales</taxon>
        <taxon>Desertifilaceae</taxon>
        <taxon>Roseofilum</taxon>
        <taxon>Roseofilum casamattae</taxon>
    </lineage>
</organism>
<accession>A0ABT7BZX1</accession>
<gene>
    <name evidence="1" type="ORF">PMH09_16330</name>
</gene>
<dbReference type="InterPro" id="IPR054664">
    <property type="entry name" value="Alr0857-like"/>
</dbReference>
<keyword evidence="2" id="KW-1185">Reference proteome</keyword>
<evidence type="ECO:0000313" key="1">
    <source>
        <dbReference type="EMBL" id="MDJ1184757.1"/>
    </source>
</evidence>
<evidence type="ECO:0000313" key="2">
    <source>
        <dbReference type="Proteomes" id="UP001232992"/>
    </source>
</evidence>
<sequence>MLKLTYLDNGFHIERFATSLEEWVTSRLTFLLRVGEPISLEKTTASFLLPSDLPEVRLLEAQVRNDRSDRIALDKVDRDYVEVSLKGTWLASNPHAEEGIFLVELGDRVEFFLFHLWMASQTEAAMKN</sequence>